<reference evidence="1" key="1">
    <citation type="submission" date="2017-08" db="EMBL/GenBank/DDBJ databases">
        <authorList>
            <person name="Imhoff J.F."/>
            <person name="Rahn T."/>
            <person name="Kuenzel S."/>
            <person name="Neulinger S.C."/>
        </authorList>
    </citation>
    <scope>NUCLEOTIDE SEQUENCE</scope>
    <source>
        <strain evidence="1">IM 151</strain>
    </source>
</reference>
<name>A0ABS1DWX6_RUBGE</name>
<reference evidence="1" key="2">
    <citation type="journal article" date="2020" name="Microorganisms">
        <title>Osmotic Adaptation and Compatible Solute Biosynthesis of Phototrophic Bacteria as Revealed from Genome Analyses.</title>
        <authorList>
            <person name="Imhoff J.F."/>
            <person name="Rahn T."/>
            <person name="Kunzel S."/>
            <person name="Keller A."/>
            <person name="Neulinger S.C."/>
        </authorList>
    </citation>
    <scope>NUCLEOTIDE SEQUENCE</scope>
    <source>
        <strain evidence="1">IM 151</strain>
    </source>
</reference>
<dbReference type="Proteomes" id="UP001041814">
    <property type="component" value="Unassembled WGS sequence"/>
</dbReference>
<comment type="caution">
    <text evidence="1">The sequence shown here is derived from an EMBL/GenBank/DDBJ whole genome shotgun (WGS) entry which is preliminary data.</text>
</comment>
<proteinExistence type="predicted"/>
<evidence type="ECO:0000313" key="2">
    <source>
        <dbReference type="Proteomes" id="UP001041814"/>
    </source>
</evidence>
<dbReference type="SUPFAM" id="SSF159594">
    <property type="entry name" value="XCC0632-like"/>
    <property type="match status" value="1"/>
</dbReference>
<dbReference type="EMBL" id="NRRU01000058">
    <property type="protein sequence ID" value="MBK1714194.1"/>
    <property type="molecule type" value="Genomic_DNA"/>
</dbReference>
<accession>A0ABS1DWX6</accession>
<feature type="non-terminal residue" evidence="1">
    <location>
        <position position="1"/>
    </location>
</feature>
<dbReference type="RefSeq" id="WP_200379200.1">
    <property type="nucleotide sequence ID" value="NZ_NRRU01000058.1"/>
</dbReference>
<protein>
    <submittedName>
        <fullName evidence="1">Uncharacterized protein</fullName>
    </submittedName>
</protein>
<organism evidence="1 2">
    <name type="scientific">Rubrivivax gelatinosus</name>
    <name type="common">Rhodocyclus gelatinosus</name>
    <name type="synonym">Rhodopseudomonas gelatinosa</name>
    <dbReference type="NCBI Taxonomy" id="28068"/>
    <lineage>
        <taxon>Bacteria</taxon>
        <taxon>Pseudomonadati</taxon>
        <taxon>Pseudomonadota</taxon>
        <taxon>Betaproteobacteria</taxon>
        <taxon>Burkholderiales</taxon>
        <taxon>Sphaerotilaceae</taxon>
        <taxon>Rubrivivax</taxon>
    </lineage>
</organism>
<evidence type="ECO:0000313" key="1">
    <source>
        <dbReference type="EMBL" id="MBK1714194.1"/>
    </source>
</evidence>
<sequence>ARTEAIRATALRREADALALPPAELKTLRQQSQRLHELGIRQDAVATRLAFELQADAAGSVLCVARWWLEDPAGRVPPRAGSATLKEPAGSAAAEEIVRAHRRVLWRLARLVATG</sequence>
<keyword evidence="2" id="KW-1185">Reference proteome</keyword>
<gene>
    <name evidence="1" type="ORF">CKO43_15580</name>
</gene>
<dbReference type="Gene3D" id="3.40.50.10610">
    <property type="entry name" value="ABC-type transport auxiliary lipoprotein component"/>
    <property type="match status" value="1"/>
</dbReference>